<name>A0A6J1SIR2_FRAOC</name>
<dbReference type="GeneID" id="113208010"/>
<dbReference type="InterPro" id="IPR013087">
    <property type="entry name" value="Znf_C2H2_type"/>
</dbReference>
<sequence>MGVPRHTGDGHRRCPVCALSAEAAVSALRFRSPQEIRRHLLSHGVGDITVRDETVTADNRRRRSMNSVHACSTCHKVFANSSNLNRHAKTHLAGGRATDIKKASKSLDAKDDKENVELGRAERKRVAAKKKAGATPTTIKSEDPIKDVKEELADNPTTTDGEDLLKDDVKKEPVDSTTTTDSKDTLKDLVKKVVFKKTPVASPKMMVSKELSEDSKEVSLQAAATSPPGPADALASHRKPNFDSSSPFTWSKRFRKVAGVMPMSPLAASTPENSASPSLAQTSPALSGWSARSAASALTPRPPSGRT</sequence>
<feature type="compositionally biased region" description="Basic and acidic residues" evidence="2">
    <location>
        <begin position="163"/>
        <end position="174"/>
    </location>
</feature>
<dbReference type="SUPFAM" id="SSF57667">
    <property type="entry name" value="beta-beta-alpha zinc fingers"/>
    <property type="match status" value="1"/>
</dbReference>
<keyword evidence="1" id="KW-0862">Zinc</keyword>
<protein>
    <submittedName>
        <fullName evidence="5">Uncharacterized protein LOC113208010 isoform X2</fullName>
    </submittedName>
</protein>
<dbReference type="Proteomes" id="UP000504606">
    <property type="component" value="Unplaced"/>
</dbReference>
<organism evidence="4 5">
    <name type="scientific">Frankliniella occidentalis</name>
    <name type="common">Western flower thrips</name>
    <name type="synonym">Euthrips occidentalis</name>
    <dbReference type="NCBI Taxonomy" id="133901"/>
    <lineage>
        <taxon>Eukaryota</taxon>
        <taxon>Metazoa</taxon>
        <taxon>Ecdysozoa</taxon>
        <taxon>Arthropoda</taxon>
        <taxon>Hexapoda</taxon>
        <taxon>Insecta</taxon>
        <taxon>Pterygota</taxon>
        <taxon>Neoptera</taxon>
        <taxon>Paraneoptera</taxon>
        <taxon>Thysanoptera</taxon>
        <taxon>Terebrantia</taxon>
        <taxon>Thripoidea</taxon>
        <taxon>Thripidae</taxon>
        <taxon>Frankliniella</taxon>
    </lineage>
</organism>
<evidence type="ECO:0000313" key="4">
    <source>
        <dbReference type="Proteomes" id="UP000504606"/>
    </source>
</evidence>
<feature type="region of interest" description="Disordered" evidence="2">
    <location>
        <begin position="205"/>
        <end position="248"/>
    </location>
</feature>
<evidence type="ECO:0000259" key="3">
    <source>
        <dbReference type="PROSITE" id="PS50157"/>
    </source>
</evidence>
<accession>A0A6J1SIR2</accession>
<reference evidence="5" key="1">
    <citation type="submission" date="2025-08" db="UniProtKB">
        <authorList>
            <consortium name="RefSeq"/>
        </authorList>
    </citation>
    <scope>IDENTIFICATION</scope>
    <source>
        <tissue evidence="5">Whole organism</tissue>
    </source>
</reference>
<dbReference type="RefSeq" id="XP_026280623.1">
    <property type="nucleotide sequence ID" value="XM_026424838.2"/>
</dbReference>
<dbReference type="AlphaFoldDB" id="A0A6J1SIR2"/>
<feature type="compositionally biased region" description="Polar residues" evidence="2">
    <location>
        <begin position="270"/>
        <end position="285"/>
    </location>
</feature>
<dbReference type="SMART" id="SM00355">
    <property type="entry name" value="ZnF_C2H2"/>
    <property type="match status" value="2"/>
</dbReference>
<evidence type="ECO:0000256" key="2">
    <source>
        <dbReference type="SAM" id="MobiDB-lite"/>
    </source>
</evidence>
<proteinExistence type="predicted"/>
<feature type="region of interest" description="Disordered" evidence="2">
    <location>
        <begin position="264"/>
        <end position="307"/>
    </location>
</feature>
<keyword evidence="1" id="KW-0479">Metal-binding</keyword>
<dbReference type="InterPro" id="IPR036236">
    <property type="entry name" value="Znf_C2H2_sf"/>
</dbReference>
<dbReference type="Gene3D" id="3.30.160.60">
    <property type="entry name" value="Classic Zinc Finger"/>
    <property type="match status" value="1"/>
</dbReference>
<feature type="compositionally biased region" description="Basic and acidic residues" evidence="2">
    <location>
        <begin position="140"/>
        <end position="152"/>
    </location>
</feature>
<keyword evidence="4" id="KW-1185">Reference proteome</keyword>
<gene>
    <name evidence="5" type="primary">LOC113208010</name>
</gene>
<evidence type="ECO:0000313" key="5">
    <source>
        <dbReference type="RefSeq" id="XP_026280623.1"/>
    </source>
</evidence>
<dbReference type="PROSITE" id="PS50157">
    <property type="entry name" value="ZINC_FINGER_C2H2_2"/>
    <property type="match status" value="1"/>
</dbReference>
<feature type="compositionally biased region" description="Basic and acidic residues" evidence="2">
    <location>
        <begin position="98"/>
        <end position="125"/>
    </location>
</feature>
<evidence type="ECO:0000256" key="1">
    <source>
        <dbReference type="PROSITE-ProRule" id="PRU00042"/>
    </source>
</evidence>
<keyword evidence="1" id="KW-0863">Zinc-finger</keyword>
<dbReference type="PROSITE" id="PS00028">
    <property type="entry name" value="ZINC_FINGER_C2H2_1"/>
    <property type="match status" value="1"/>
</dbReference>
<feature type="region of interest" description="Disordered" evidence="2">
    <location>
        <begin position="93"/>
        <end position="183"/>
    </location>
</feature>
<dbReference type="GO" id="GO:0008270">
    <property type="term" value="F:zinc ion binding"/>
    <property type="evidence" value="ECO:0007669"/>
    <property type="project" value="UniProtKB-KW"/>
</dbReference>
<feature type="domain" description="C2H2-type" evidence="3">
    <location>
        <begin position="69"/>
        <end position="91"/>
    </location>
</feature>